<accession>A0A0Q9Y5T0</accession>
<dbReference type="AlphaFoldDB" id="A0A0Q9Y5T0"/>
<name>A0A0Q9Y5T0_9BACI</name>
<sequence>MAQEYLLIVPRQSPFAFNPPCVSLISGQQDVANLSRSLLLFKVFTQLDSCLRPYYNQGFLHWGYRFAMLIKNRWFKGA</sequence>
<dbReference type="PATRIC" id="fig|217031.4.peg.6283"/>
<dbReference type="EMBL" id="LGPB01000128">
    <property type="protein sequence ID" value="KRG11319.1"/>
    <property type="molecule type" value="Genomic_DNA"/>
</dbReference>
<proteinExistence type="predicted"/>
<organism evidence="1 2">
    <name type="scientific">Lederbergia galactosidilytica</name>
    <dbReference type="NCBI Taxonomy" id="217031"/>
    <lineage>
        <taxon>Bacteria</taxon>
        <taxon>Bacillati</taxon>
        <taxon>Bacillota</taxon>
        <taxon>Bacilli</taxon>
        <taxon>Bacillales</taxon>
        <taxon>Bacillaceae</taxon>
        <taxon>Lederbergia</taxon>
    </lineage>
</organism>
<evidence type="ECO:0000313" key="2">
    <source>
        <dbReference type="Proteomes" id="UP000053881"/>
    </source>
</evidence>
<evidence type="ECO:0000313" key="1">
    <source>
        <dbReference type="EMBL" id="KRG11319.1"/>
    </source>
</evidence>
<reference evidence="1 2" key="1">
    <citation type="submission" date="2015-06" db="EMBL/GenBank/DDBJ databases">
        <title>Genome sequencing project of Bacillus galactosidilyticus PL133.</title>
        <authorList>
            <person name="Gaiero J."/>
            <person name="Nicol R."/>
            <person name="Habash M."/>
        </authorList>
    </citation>
    <scope>NUCLEOTIDE SEQUENCE [LARGE SCALE GENOMIC DNA]</scope>
    <source>
        <strain evidence="1 2">PL133</strain>
    </source>
</reference>
<dbReference type="Proteomes" id="UP000053881">
    <property type="component" value="Unassembled WGS sequence"/>
</dbReference>
<comment type="caution">
    <text evidence="1">The sequence shown here is derived from an EMBL/GenBank/DDBJ whole genome shotgun (WGS) entry which is preliminary data.</text>
</comment>
<gene>
    <name evidence="1" type="ORF">ACA29_18540</name>
</gene>
<protein>
    <submittedName>
        <fullName evidence="1">Uncharacterized protein</fullName>
    </submittedName>
</protein>